<evidence type="ECO:0000313" key="1">
    <source>
        <dbReference type="EMBL" id="VEL09061.1"/>
    </source>
</evidence>
<name>A0A3S5FBY2_9PLAT</name>
<evidence type="ECO:0000313" key="2">
    <source>
        <dbReference type="Proteomes" id="UP000784294"/>
    </source>
</evidence>
<dbReference type="Proteomes" id="UP000784294">
    <property type="component" value="Unassembled WGS sequence"/>
</dbReference>
<sequence length="166" mass="18330">MTCCLLLDNPPVPFVRPSLLSSCAELAYSVCFFYLGFLLLALHCSFSHVGPLVVKSPSSTCPSHFVFLTNAWTVGKAVQPGFVRSPQPQAELPLQRRWAQTEEAVSSGDGDVSISFIFATDPIWRRFWQVTSFQTHSSLISVPVGCSFSFESLETSEYLELMLAAL</sequence>
<reference evidence="1" key="1">
    <citation type="submission" date="2018-11" db="EMBL/GenBank/DDBJ databases">
        <authorList>
            <consortium name="Pathogen Informatics"/>
        </authorList>
    </citation>
    <scope>NUCLEOTIDE SEQUENCE</scope>
</reference>
<protein>
    <submittedName>
        <fullName evidence="1">Uncharacterized protein</fullName>
    </submittedName>
</protein>
<organism evidence="1 2">
    <name type="scientific">Protopolystoma xenopodis</name>
    <dbReference type="NCBI Taxonomy" id="117903"/>
    <lineage>
        <taxon>Eukaryota</taxon>
        <taxon>Metazoa</taxon>
        <taxon>Spiralia</taxon>
        <taxon>Lophotrochozoa</taxon>
        <taxon>Platyhelminthes</taxon>
        <taxon>Monogenea</taxon>
        <taxon>Polyopisthocotylea</taxon>
        <taxon>Polystomatidea</taxon>
        <taxon>Polystomatidae</taxon>
        <taxon>Protopolystoma</taxon>
    </lineage>
</organism>
<gene>
    <name evidence="1" type="ORF">PXEA_LOCUS2501</name>
</gene>
<keyword evidence="2" id="KW-1185">Reference proteome</keyword>
<dbReference type="AlphaFoldDB" id="A0A3S5FBY2"/>
<proteinExistence type="predicted"/>
<accession>A0A3S5FBY2</accession>
<comment type="caution">
    <text evidence="1">The sequence shown here is derived from an EMBL/GenBank/DDBJ whole genome shotgun (WGS) entry which is preliminary data.</text>
</comment>
<dbReference type="EMBL" id="CAAALY010005375">
    <property type="protein sequence ID" value="VEL09061.1"/>
    <property type="molecule type" value="Genomic_DNA"/>
</dbReference>